<dbReference type="EMBL" id="UZWE01000087">
    <property type="protein sequence ID" value="VDS10806.1"/>
    <property type="molecule type" value="Genomic_DNA"/>
</dbReference>
<evidence type="ECO:0008006" key="3">
    <source>
        <dbReference type="Google" id="ProtNLM"/>
    </source>
</evidence>
<dbReference type="Proteomes" id="UP000270743">
    <property type="component" value="Unassembled WGS sequence"/>
</dbReference>
<proteinExistence type="predicted"/>
<dbReference type="RefSeq" id="WP_241232919.1">
    <property type="nucleotide sequence ID" value="NZ_UZWE01000087.1"/>
</dbReference>
<keyword evidence="2" id="KW-1185">Reference proteome</keyword>
<gene>
    <name evidence="1" type="ORF">PARHAE_04025</name>
</gene>
<evidence type="ECO:0000313" key="2">
    <source>
        <dbReference type="Proteomes" id="UP000270743"/>
    </source>
</evidence>
<evidence type="ECO:0000313" key="1">
    <source>
        <dbReference type="EMBL" id="VDS10806.1"/>
    </source>
</evidence>
<protein>
    <recommendedName>
        <fullName evidence="3">DNA-binding protein</fullName>
    </recommendedName>
</protein>
<sequence>MSSSSTKMTQHPPLDPWRLDGILEPDRKLWGLPMIAAALGVSVGTARKLAGKPEVPIYRPEGSDSYFASLSELRAWLRSKPAPENG</sequence>
<reference evidence="1 2" key="1">
    <citation type="submission" date="2018-12" db="EMBL/GenBank/DDBJ databases">
        <authorList>
            <person name="Criscuolo A."/>
        </authorList>
    </citation>
    <scope>NUCLEOTIDE SEQUENCE [LARGE SCALE GENOMIC DNA]</scope>
    <source>
        <strain evidence="1">ACIP1116241</strain>
    </source>
</reference>
<dbReference type="AlphaFoldDB" id="A0A3S4CMW0"/>
<accession>A0A3S4CMW0</accession>
<organism evidence="1 2">
    <name type="scientific">Paracoccus haematequi</name>
    <dbReference type="NCBI Taxonomy" id="2491866"/>
    <lineage>
        <taxon>Bacteria</taxon>
        <taxon>Pseudomonadati</taxon>
        <taxon>Pseudomonadota</taxon>
        <taxon>Alphaproteobacteria</taxon>
        <taxon>Rhodobacterales</taxon>
        <taxon>Paracoccaceae</taxon>
        <taxon>Paracoccus</taxon>
    </lineage>
</organism>
<name>A0A3S4CMW0_9RHOB</name>